<evidence type="ECO:0000313" key="4">
    <source>
        <dbReference type="Proteomes" id="UP001153269"/>
    </source>
</evidence>
<dbReference type="AlphaFoldDB" id="A0A9N7UQM4"/>
<organism evidence="3 4">
    <name type="scientific">Pleuronectes platessa</name>
    <name type="common">European plaice</name>
    <dbReference type="NCBI Taxonomy" id="8262"/>
    <lineage>
        <taxon>Eukaryota</taxon>
        <taxon>Metazoa</taxon>
        <taxon>Chordata</taxon>
        <taxon>Craniata</taxon>
        <taxon>Vertebrata</taxon>
        <taxon>Euteleostomi</taxon>
        <taxon>Actinopterygii</taxon>
        <taxon>Neopterygii</taxon>
        <taxon>Teleostei</taxon>
        <taxon>Neoteleostei</taxon>
        <taxon>Acanthomorphata</taxon>
        <taxon>Carangaria</taxon>
        <taxon>Pleuronectiformes</taxon>
        <taxon>Pleuronectoidei</taxon>
        <taxon>Pleuronectidae</taxon>
        <taxon>Pleuronectes</taxon>
    </lineage>
</organism>
<proteinExistence type="predicted"/>
<evidence type="ECO:0000313" key="3">
    <source>
        <dbReference type="EMBL" id="CAB1434974.1"/>
    </source>
</evidence>
<dbReference type="Gene3D" id="4.10.280.10">
    <property type="entry name" value="Helix-loop-helix DNA-binding domain"/>
    <property type="match status" value="1"/>
</dbReference>
<sequence length="121" mass="14049">MKTSQDSRLFQSSLVSKTKPSTQEKRDINKQKIHTVLERQRRSEQRILFDKLQTILCGDLVGIKPPRLHLLSMAVKEIQHISETSKFLKMKKRKLPQLQSDYLNKLSILSGKSANLIKHKL</sequence>
<feature type="non-terminal residue" evidence="3">
    <location>
        <position position="1"/>
    </location>
</feature>
<accession>A0A9N7UQM4</accession>
<feature type="region of interest" description="Disordered" evidence="1">
    <location>
        <begin position="1"/>
        <end position="27"/>
    </location>
</feature>
<reference evidence="3" key="1">
    <citation type="submission" date="2020-03" db="EMBL/GenBank/DDBJ databases">
        <authorList>
            <person name="Weist P."/>
        </authorList>
    </citation>
    <scope>NUCLEOTIDE SEQUENCE</scope>
</reference>
<name>A0A9N7UQM4_PLEPL</name>
<gene>
    <name evidence="3" type="ORF">PLEPLA_LOCUS23075</name>
</gene>
<dbReference type="PROSITE" id="PS50888">
    <property type="entry name" value="BHLH"/>
    <property type="match status" value="1"/>
</dbReference>
<evidence type="ECO:0000256" key="1">
    <source>
        <dbReference type="SAM" id="MobiDB-lite"/>
    </source>
</evidence>
<feature type="compositionally biased region" description="Polar residues" evidence="1">
    <location>
        <begin position="1"/>
        <end position="21"/>
    </location>
</feature>
<protein>
    <recommendedName>
        <fullName evidence="2">BHLH domain-containing protein</fullName>
    </recommendedName>
</protein>
<dbReference type="SUPFAM" id="SSF47459">
    <property type="entry name" value="HLH, helix-loop-helix DNA-binding domain"/>
    <property type="match status" value="1"/>
</dbReference>
<feature type="domain" description="BHLH" evidence="2">
    <location>
        <begin position="29"/>
        <end position="81"/>
    </location>
</feature>
<keyword evidence="4" id="KW-1185">Reference proteome</keyword>
<feature type="non-terminal residue" evidence="3">
    <location>
        <position position="121"/>
    </location>
</feature>
<evidence type="ECO:0000259" key="2">
    <source>
        <dbReference type="PROSITE" id="PS50888"/>
    </source>
</evidence>
<dbReference type="Proteomes" id="UP001153269">
    <property type="component" value="Unassembled WGS sequence"/>
</dbReference>
<dbReference type="InterPro" id="IPR036638">
    <property type="entry name" value="HLH_DNA-bd_sf"/>
</dbReference>
<dbReference type="InterPro" id="IPR011598">
    <property type="entry name" value="bHLH_dom"/>
</dbReference>
<comment type="caution">
    <text evidence="3">The sequence shown here is derived from an EMBL/GenBank/DDBJ whole genome shotgun (WGS) entry which is preliminary data.</text>
</comment>
<dbReference type="EMBL" id="CADEAL010001718">
    <property type="protein sequence ID" value="CAB1434974.1"/>
    <property type="molecule type" value="Genomic_DNA"/>
</dbReference>
<dbReference type="GO" id="GO:0046983">
    <property type="term" value="F:protein dimerization activity"/>
    <property type="evidence" value="ECO:0007669"/>
    <property type="project" value="InterPro"/>
</dbReference>
<dbReference type="Pfam" id="PF00010">
    <property type="entry name" value="HLH"/>
    <property type="match status" value="1"/>
</dbReference>